<sequence>MPKYQKSITFVNKKYKQQQNAMSMQRPRRSRSRTPSVRRNRSRSRSRTPKRTTVKYGTVDGFINRVMNKFSTILVDPYTYIGLALMSMLMYIHYFHIDDSAVNSVVKTLKKNDSTKAFAEWIETNINKMFAIVMLIYHSFQIPLKYRYFTTLLSMITIFLLPSLSIVTYSATIFGVVMYHKMKKRSDKFIILIFYVLIMSWFYYDEIIKYHSKTTRTKREINDTQV</sequence>
<accession>A0A976X7F0</accession>
<dbReference type="Pfam" id="PF16504">
    <property type="entry name" value="SP24"/>
    <property type="match status" value="1"/>
</dbReference>
<keyword evidence="2" id="KW-0472">Membrane</keyword>
<evidence type="ECO:0000256" key="2">
    <source>
        <dbReference type="SAM" id="Phobius"/>
    </source>
</evidence>
<proteinExistence type="evidence at transcript level"/>
<evidence type="ECO:0000256" key="1">
    <source>
        <dbReference type="SAM" id="MobiDB-lite"/>
    </source>
</evidence>
<feature type="transmembrane region" description="Helical" evidence="2">
    <location>
        <begin position="189"/>
        <end position="204"/>
    </location>
</feature>
<feature type="transmembrane region" description="Helical" evidence="2">
    <location>
        <begin position="152"/>
        <end position="177"/>
    </location>
</feature>
<reference evidence="3" key="1">
    <citation type="submission" date="2021-01" db="EMBL/GenBank/DDBJ databases">
        <authorList>
            <person name="Lu g."/>
            <person name="Ye z."/>
        </authorList>
    </citation>
    <scope>NUCLEOTIDE SEQUENCE</scope>
    <source>
        <strain evidence="3">OPQ2</strain>
    </source>
</reference>
<feature type="region of interest" description="Disordered" evidence="1">
    <location>
        <begin position="15"/>
        <end position="51"/>
    </location>
</feature>
<dbReference type="EMBL" id="MW528423">
    <property type="protein sequence ID" value="UTQ79671.1"/>
    <property type="molecule type" value="mRNA"/>
</dbReference>
<keyword evidence="2" id="KW-0812">Transmembrane</keyword>
<organism evidence="3">
    <name type="scientific">Barley aphid RNA virus 2 isolate AC1</name>
    <dbReference type="NCBI Taxonomy" id="2961860"/>
    <lineage>
        <taxon>Viruses</taxon>
        <taxon>Riboviria</taxon>
    </lineage>
</organism>
<evidence type="ECO:0000313" key="3">
    <source>
        <dbReference type="EMBL" id="UTQ79671.1"/>
    </source>
</evidence>
<keyword evidence="2" id="KW-1133">Transmembrane helix</keyword>
<feature type="compositionally biased region" description="Basic residues" evidence="1">
    <location>
        <begin position="26"/>
        <end position="51"/>
    </location>
</feature>
<name>A0A976X7F0_9VIRU</name>
<protein>
    <submittedName>
        <fullName evidence="3">Uncharacterized protein</fullName>
    </submittedName>
</protein>
<feature type="transmembrane region" description="Helical" evidence="2">
    <location>
        <begin position="78"/>
        <end position="97"/>
    </location>
</feature>
<dbReference type="InterPro" id="IPR032441">
    <property type="entry name" value="SP24"/>
</dbReference>